<dbReference type="Proteomes" id="UP000287033">
    <property type="component" value="Unassembled WGS sequence"/>
</dbReference>
<evidence type="ECO:0000256" key="2">
    <source>
        <dbReference type="ARBA" id="ARBA00023242"/>
    </source>
</evidence>
<sequence length="502" mass="56478">MRRQWWPVRGNTGRKCPGESLSGAPGGSGARTDGGMVQTRSGRQTVTGKEAESRSRTPAIQRKTRRSRVEPLREVTESQSEVQENVGEKQIIETASQPCPEQPTECSDKLEVNDQCSERTIGENNAETGEDKLCRTEVYEINLIDEEANVEEQEDTEKNLNNKTQSATPPIISLQLSSDEEKDTLEDGGSGTFLEESSINVTSKPNVSSEPSAFIPDTAGSPLATGSDLFVIDKRPGADQDTQYYLDLSEEKEGSGESGDEKEGSVESGDDADDRDRKSEEDDDDFFDEDEHSDTLKKNSNLIKLSSKIDPGLNLTELGGLYISFDPEKQGPKAKAFKKLKEQKESDELLANTILTPEFEKQDSVPLLKESIRQLKKKRRVERANTAGDGWYNMKAPEITDELKNDLKALKMRAAINPKRFYKKNDREGFPKYFQVGTILDNPVDFYHSRVPKKERKRTMVEELLADAEFRRYNKRKYQQIIAEKTALAAGKKNRKKKKFKN</sequence>
<feature type="compositionally biased region" description="Polar residues" evidence="3">
    <location>
        <begin position="38"/>
        <end position="47"/>
    </location>
</feature>
<feature type="compositionally biased region" description="Polar residues" evidence="3">
    <location>
        <begin position="159"/>
        <end position="168"/>
    </location>
</feature>
<protein>
    <recommendedName>
        <fullName evidence="4">Fcf2 pre-rRNA processing C-terminal domain-containing protein</fullName>
    </recommendedName>
</protein>
<evidence type="ECO:0000256" key="3">
    <source>
        <dbReference type="SAM" id="MobiDB-lite"/>
    </source>
</evidence>
<dbReference type="GO" id="GO:0006396">
    <property type="term" value="P:RNA processing"/>
    <property type="evidence" value="ECO:0007669"/>
    <property type="project" value="TreeGrafter"/>
</dbReference>
<gene>
    <name evidence="5" type="ORF">chiPu_0009447</name>
</gene>
<keyword evidence="6" id="KW-1185">Reference proteome</keyword>
<feature type="compositionally biased region" description="Basic and acidic residues" evidence="3">
    <location>
        <begin position="67"/>
        <end position="76"/>
    </location>
</feature>
<evidence type="ECO:0000256" key="1">
    <source>
        <dbReference type="ARBA" id="ARBA00004604"/>
    </source>
</evidence>
<dbReference type="PANTHER" id="PTHR21686:SF12">
    <property type="entry name" value="DEOXYNUCLEOTIDYLTRANSFERASE TERMINAL-INTERACTING PROTEIN 2"/>
    <property type="match status" value="1"/>
</dbReference>
<feature type="compositionally biased region" description="Polar residues" evidence="3">
    <location>
        <begin position="195"/>
        <end position="211"/>
    </location>
</feature>
<proteinExistence type="predicted"/>
<dbReference type="AlphaFoldDB" id="A0A401SKS9"/>
<evidence type="ECO:0000259" key="4">
    <source>
        <dbReference type="Pfam" id="PF08698"/>
    </source>
</evidence>
<keyword evidence="2" id="KW-0539">Nucleus</keyword>
<evidence type="ECO:0000313" key="6">
    <source>
        <dbReference type="Proteomes" id="UP000287033"/>
    </source>
</evidence>
<comment type="subcellular location">
    <subcellularLocation>
        <location evidence="1">Nucleus</location>
        <location evidence="1">Nucleolus</location>
    </subcellularLocation>
</comment>
<dbReference type="GO" id="GO:0005730">
    <property type="term" value="C:nucleolus"/>
    <property type="evidence" value="ECO:0007669"/>
    <property type="project" value="UniProtKB-SubCell"/>
</dbReference>
<organism evidence="5 6">
    <name type="scientific">Chiloscyllium punctatum</name>
    <name type="common">Brownbanded bambooshark</name>
    <name type="synonym">Hemiscyllium punctatum</name>
    <dbReference type="NCBI Taxonomy" id="137246"/>
    <lineage>
        <taxon>Eukaryota</taxon>
        <taxon>Metazoa</taxon>
        <taxon>Chordata</taxon>
        <taxon>Craniata</taxon>
        <taxon>Vertebrata</taxon>
        <taxon>Chondrichthyes</taxon>
        <taxon>Elasmobranchii</taxon>
        <taxon>Galeomorphii</taxon>
        <taxon>Galeoidea</taxon>
        <taxon>Orectolobiformes</taxon>
        <taxon>Hemiscylliidae</taxon>
        <taxon>Chiloscyllium</taxon>
    </lineage>
</organism>
<feature type="compositionally biased region" description="Acidic residues" evidence="3">
    <location>
        <begin position="281"/>
        <end position="292"/>
    </location>
</feature>
<dbReference type="EMBL" id="BEZZ01000335">
    <property type="protein sequence ID" value="GCC30993.1"/>
    <property type="molecule type" value="Genomic_DNA"/>
</dbReference>
<dbReference type="InterPro" id="IPR039883">
    <property type="entry name" value="Fcf2/DNTTIP2"/>
</dbReference>
<feature type="region of interest" description="Disordered" evidence="3">
    <location>
        <begin position="1"/>
        <end position="107"/>
    </location>
</feature>
<accession>A0A401SKS9</accession>
<reference evidence="5 6" key="1">
    <citation type="journal article" date="2018" name="Nat. Ecol. Evol.">
        <title>Shark genomes provide insights into elasmobranch evolution and the origin of vertebrates.</title>
        <authorList>
            <person name="Hara Y"/>
            <person name="Yamaguchi K"/>
            <person name="Onimaru K"/>
            <person name="Kadota M"/>
            <person name="Koyanagi M"/>
            <person name="Keeley SD"/>
            <person name="Tatsumi K"/>
            <person name="Tanaka K"/>
            <person name="Motone F"/>
            <person name="Kageyama Y"/>
            <person name="Nozu R"/>
            <person name="Adachi N"/>
            <person name="Nishimura O"/>
            <person name="Nakagawa R"/>
            <person name="Tanegashima C"/>
            <person name="Kiyatake I"/>
            <person name="Matsumoto R"/>
            <person name="Murakumo K"/>
            <person name="Nishida K"/>
            <person name="Terakita A"/>
            <person name="Kuratani S"/>
            <person name="Sato K"/>
            <person name="Hyodo S Kuraku.S."/>
        </authorList>
    </citation>
    <scope>NUCLEOTIDE SEQUENCE [LARGE SCALE GENOMIC DNA]</scope>
</reference>
<dbReference type="Pfam" id="PF08698">
    <property type="entry name" value="Fcf2"/>
    <property type="match status" value="1"/>
</dbReference>
<name>A0A401SKS9_CHIPU</name>
<dbReference type="InterPro" id="IPR014810">
    <property type="entry name" value="Fcf2_C"/>
</dbReference>
<evidence type="ECO:0000313" key="5">
    <source>
        <dbReference type="EMBL" id="GCC30993.1"/>
    </source>
</evidence>
<feature type="region of interest" description="Disordered" evidence="3">
    <location>
        <begin position="241"/>
        <end position="303"/>
    </location>
</feature>
<dbReference type="GO" id="GO:0003723">
    <property type="term" value="F:RNA binding"/>
    <property type="evidence" value="ECO:0007669"/>
    <property type="project" value="TreeGrafter"/>
</dbReference>
<dbReference type="OrthoDB" id="427886at2759"/>
<comment type="caution">
    <text evidence="5">The sequence shown here is derived from an EMBL/GenBank/DDBJ whole genome shotgun (WGS) entry which is preliminary data.</text>
</comment>
<dbReference type="OMA" id="LYISFDP"/>
<dbReference type="STRING" id="137246.A0A401SKS9"/>
<feature type="domain" description="Fcf2 pre-rRNA processing C-terminal" evidence="4">
    <location>
        <begin position="384"/>
        <end position="477"/>
    </location>
</feature>
<feature type="region of interest" description="Disordered" evidence="3">
    <location>
        <begin position="147"/>
        <end position="222"/>
    </location>
</feature>
<feature type="compositionally biased region" description="Basic and acidic residues" evidence="3">
    <location>
        <begin position="249"/>
        <end position="265"/>
    </location>
</feature>
<dbReference type="PANTHER" id="PTHR21686">
    <property type="entry name" value="DEOXYNUCLEOTIDYLTRANSFERASE TERMINAL-INTERACTING PROTEIN 2"/>
    <property type="match status" value="1"/>
</dbReference>